<comment type="caution">
    <text evidence="1">The sequence shown here is derived from an EMBL/GenBank/DDBJ whole genome shotgun (WGS) entry which is preliminary data.</text>
</comment>
<sequence>MRLRGGSRESLFSTPSGALTFRLPLARACIAASPSEERHNTCPSHAIAPPLLHAAQTALDQRSVSTPQRVDVASFTSAVTRPLLCVD</sequence>
<dbReference type="Proteomes" id="UP001152622">
    <property type="component" value="Chromosome 21"/>
</dbReference>
<name>A0A9Q1ICL9_SYNKA</name>
<reference evidence="1" key="1">
    <citation type="journal article" date="2023" name="Science">
        <title>Genome structures resolve the early diversification of teleost fishes.</title>
        <authorList>
            <person name="Parey E."/>
            <person name="Louis A."/>
            <person name="Montfort J."/>
            <person name="Bouchez O."/>
            <person name="Roques C."/>
            <person name="Iampietro C."/>
            <person name="Lluch J."/>
            <person name="Castinel A."/>
            <person name="Donnadieu C."/>
            <person name="Desvignes T."/>
            <person name="Floi Bucao C."/>
            <person name="Jouanno E."/>
            <person name="Wen M."/>
            <person name="Mejri S."/>
            <person name="Dirks R."/>
            <person name="Jansen H."/>
            <person name="Henkel C."/>
            <person name="Chen W.J."/>
            <person name="Zahm M."/>
            <person name="Cabau C."/>
            <person name="Klopp C."/>
            <person name="Thompson A.W."/>
            <person name="Robinson-Rechavi M."/>
            <person name="Braasch I."/>
            <person name="Lecointre G."/>
            <person name="Bobe J."/>
            <person name="Postlethwait J.H."/>
            <person name="Berthelot C."/>
            <person name="Roest Crollius H."/>
            <person name="Guiguen Y."/>
        </authorList>
    </citation>
    <scope>NUCLEOTIDE SEQUENCE</scope>
    <source>
        <strain evidence="1">WJC10195</strain>
    </source>
</reference>
<protein>
    <submittedName>
        <fullName evidence="1">Uncharacterized protein</fullName>
    </submittedName>
</protein>
<accession>A0A9Q1ICL9</accession>
<gene>
    <name evidence="1" type="ORF">SKAU_G00403500</name>
</gene>
<keyword evidence="2" id="KW-1185">Reference proteome</keyword>
<evidence type="ECO:0000313" key="2">
    <source>
        <dbReference type="Proteomes" id="UP001152622"/>
    </source>
</evidence>
<proteinExistence type="predicted"/>
<dbReference type="EMBL" id="JAINUF010000021">
    <property type="protein sequence ID" value="KAJ8334711.1"/>
    <property type="molecule type" value="Genomic_DNA"/>
</dbReference>
<organism evidence="1 2">
    <name type="scientific">Synaphobranchus kaupii</name>
    <name type="common">Kaup's arrowtooth eel</name>
    <dbReference type="NCBI Taxonomy" id="118154"/>
    <lineage>
        <taxon>Eukaryota</taxon>
        <taxon>Metazoa</taxon>
        <taxon>Chordata</taxon>
        <taxon>Craniata</taxon>
        <taxon>Vertebrata</taxon>
        <taxon>Euteleostomi</taxon>
        <taxon>Actinopterygii</taxon>
        <taxon>Neopterygii</taxon>
        <taxon>Teleostei</taxon>
        <taxon>Anguilliformes</taxon>
        <taxon>Synaphobranchidae</taxon>
        <taxon>Synaphobranchus</taxon>
    </lineage>
</organism>
<dbReference type="AlphaFoldDB" id="A0A9Q1ICL9"/>
<evidence type="ECO:0000313" key="1">
    <source>
        <dbReference type="EMBL" id="KAJ8334711.1"/>
    </source>
</evidence>